<evidence type="ECO:0000313" key="1">
    <source>
        <dbReference type="EMBL" id="GIY09477.1"/>
    </source>
</evidence>
<dbReference type="AlphaFoldDB" id="A0AAV4QMU3"/>
<proteinExistence type="predicted"/>
<sequence>MSICTGNSRLEKIIEEKALVLWGKIFRTSRYLTLWNLESPSQHCLKRLKLPARGVETRACKDSYNLNFEVENCHPPQSFRLSNF</sequence>
<accession>A0AAV4QMU3</accession>
<organism evidence="1 2">
    <name type="scientific">Caerostris extrusa</name>
    <name type="common">Bark spider</name>
    <name type="synonym">Caerostris bankana</name>
    <dbReference type="NCBI Taxonomy" id="172846"/>
    <lineage>
        <taxon>Eukaryota</taxon>
        <taxon>Metazoa</taxon>
        <taxon>Ecdysozoa</taxon>
        <taxon>Arthropoda</taxon>
        <taxon>Chelicerata</taxon>
        <taxon>Arachnida</taxon>
        <taxon>Araneae</taxon>
        <taxon>Araneomorphae</taxon>
        <taxon>Entelegynae</taxon>
        <taxon>Araneoidea</taxon>
        <taxon>Araneidae</taxon>
        <taxon>Caerostris</taxon>
    </lineage>
</organism>
<dbReference type="Proteomes" id="UP001054945">
    <property type="component" value="Unassembled WGS sequence"/>
</dbReference>
<gene>
    <name evidence="1" type="ORF">CEXT_54461</name>
</gene>
<comment type="caution">
    <text evidence="1">The sequence shown here is derived from an EMBL/GenBank/DDBJ whole genome shotgun (WGS) entry which is preliminary data.</text>
</comment>
<dbReference type="EMBL" id="BPLR01006385">
    <property type="protein sequence ID" value="GIY09477.1"/>
    <property type="molecule type" value="Genomic_DNA"/>
</dbReference>
<name>A0AAV4QMU3_CAEEX</name>
<protein>
    <submittedName>
        <fullName evidence="1">Uncharacterized protein</fullName>
    </submittedName>
</protein>
<evidence type="ECO:0000313" key="2">
    <source>
        <dbReference type="Proteomes" id="UP001054945"/>
    </source>
</evidence>
<keyword evidence="2" id="KW-1185">Reference proteome</keyword>
<reference evidence="1 2" key="1">
    <citation type="submission" date="2021-06" db="EMBL/GenBank/DDBJ databases">
        <title>Caerostris extrusa draft genome.</title>
        <authorList>
            <person name="Kono N."/>
            <person name="Arakawa K."/>
        </authorList>
    </citation>
    <scope>NUCLEOTIDE SEQUENCE [LARGE SCALE GENOMIC DNA]</scope>
</reference>